<evidence type="ECO:0000313" key="2">
    <source>
        <dbReference type="EMBL" id="ADP32546.1"/>
    </source>
</evidence>
<feature type="transmembrane region" description="Helical" evidence="1">
    <location>
        <begin position="45"/>
        <end position="69"/>
    </location>
</feature>
<protein>
    <submittedName>
        <fullName evidence="2">Uncharacterized protein</fullName>
    </submittedName>
</protein>
<gene>
    <name evidence="2" type="ordered locus">BATR1942_08045</name>
</gene>
<name>A0ABM5LXD5_BACA1</name>
<dbReference type="Proteomes" id="UP000006867">
    <property type="component" value="Chromosome"/>
</dbReference>
<dbReference type="EMBL" id="CP002207">
    <property type="protein sequence ID" value="ADP32546.1"/>
    <property type="molecule type" value="Genomic_DNA"/>
</dbReference>
<evidence type="ECO:0000313" key="3">
    <source>
        <dbReference type="Proteomes" id="UP000006867"/>
    </source>
</evidence>
<evidence type="ECO:0000256" key="1">
    <source>
        <dbReference type="SAM" id="Phobius"/>
    </source>
</evidence>
<keyword evidence="1" id="KW-1133">Transmembrane helix</keyword>
<keyword evidence="1" id="KW-0472">Membrane</keyword>
<reference evidence="2 3" key="1">
    <citation type="journal article" date="2011" name="Front. Microbiol.">
        <title>Genomic signatures of strain selection and enhancement in Bacillus atrophaeus var. globigii, a historical biowarfare simulant.</title>
        <authorList>
            <person name="Gibbons H.S."/>
            <person name="Broomall S.M."/>
            <person name="McNew L.A."/>
            <person name="Daligault H."/>
            <person name="Chapman C."/>
            <person name="Bruce D."/>
            <person name="Karavis M."/>
            <person name="Krepps M."/>
            <person name="McGregor P.A."/>
            <person name="Hong C."/>
            <person name="Park K.H."/>
            <person name="Akmal A."/>
            <person name="Feldman A."/>
            <person name="Lin J.S."/>
            <person name="Chang W.E."/>
            <person name="Higgs B.W."/>
            <person name="Demirev P."/>
            <person name="Lindquist J."/>
            <person name="Liem A."/>
            <person name="Fochler E."/>
            <person name="Read T.D."/>
            <person name="Tapia R."/>
            <person name="Johnson S."/>
            <person name="Bishop-Lilly K.A."/>
            <person name="Detter C."/>
            <person name="Han C."/>
            <person name="Sozhamannan S."/>
            <person name="Rosenzweig C.N."/>
            <person name="Skowronski E.W."/>
        </authorList>
    </citation>
    <scope>NUCLEOTIDE SEQUENCE [LARGE SCALE GENOMIC DNA]</scope>
    <source>
        <strain evidence="2 3">1942</strain>
    </source>
</reference>
<organism evidence="2 3">
    <name type="scientific">Bacillus atrophaeus (strain 1942)</name>
    <dbReference type="NCBI Taxonomy" id="720555"/>
    <lineage>
        <taxon>Bacteria</taxon>
        <taxon>Bacillati</taxon>
        <taxon>Bacillota</taxon>
        <taxon>Bacilli</taxon>
        <taxon>Bacillales</taxon>
        <taxon>Bacillaceae</taxon>
        <taxon>Bacillus</taxon>
    </lineage>
</organism>
<feature type="transmembrane region" description="Helical" evidence="1">
    <location>
        <begin position="112"/>
        <end position="133"/>
    </location>
</feature>
<keyword evidence="3" id="KW-1185">Reference proteome</keyword>
<accession>A0ABM5LXD5</accession>
<sequence>MSNKNLFYLVIGNLALYIVFIYFHFTTESVKTAREFLDSTHIDPNFYVAPLITFILSLVYTGLTVFLSFKQGAISLKYGEWRESIFPFSVSFLGVIGFMTIVQMFLGKFSGVIGGFILMFAFIYALTSSSGNYSKR</sequence>
<feature type="transmembrane region" description="Helical" evidence="1">
    <location>
        <begin position="85"/>
        <end position="106"/>
    </location>
</feature>
<feature type="transmembrane region" description="Helical" evidence="1">
    <location>
        <begin position="7"/>
        <end position="25"/>
    </location>
</feature>
<keyword evidence="1" id="KW-0812">Transmembrane</keyword>
<proteinExistence type="predicted"/>